<dbReference type="Proteomes" id="UP001303046">
    <property type="component" value="Unassembled WGS sequence"/>
</dbReference>
<comment type="subcellular location">
    <subcellularLocation>
        <location evidence="1 10">Golgi apparatus membrane</location>
        <topology evidence="1 10">Single-pass type II membrane protein</topology>
    </subcellularLocation>
</comment>
<evidence type="ECO:0000256" key="5">
    <source>
        <dbReference type="ARBA" id="ARBA00022692"/>
    </source>
</evidence>
<dbReference type="EC" id="2.4.1.-" evidence="10"/>
<gene>
    <name evidence="11" type="primary">Necator_chrIII.g10468</name>
    <name evidence="11" type="ORF">RB195_009703</name>
</gene>
<comment type="caution">
    <text evidence="11">The sequence shown here is derived from an EMBL/GenBank/DDBJ whole genome shotgun (WGS) entry which is preliminary data.</text>
</comment>
<keyword evidence="5" id="KW-0812">Transmembrane</keyword>
<keyword evidence="7" id="KW-1133">Transmembrane helix</keyword>
<proteinExistence type="inferred from homology"/>
<evidence type="ECO:0000256" key="3">
    <source>
        <dbReference type="ARBA" id="ARBA00022676"/>
    </source>
</evidence>
<dbReference type="EMBL" id="JAVFWL010000003">
    <property type="protein sequence ID" value="KAK6741989.1"/>
    <property type="molecule type" value="Genomic_DNA"/>
</dbReference>
<comment type="similarity">
    <text evidence="2 10">Belongs to the glycosyltransferase 31 family.</text>
</comment>
<dbReference type="Gene3D" id="3.90.550.50">
    <property type="match status" value="1"/>
</dbReference>
<evidence type="ECO:0000313" key="11">
    <source>
        <dbReference type="EMBL" id="KAK6741989.1"/>
    </source>
</evidence>
<evidence type="ECO:0000256" key="6">
    <source>
        <dbReference type="ARBA" id="ARBA00022968"/>
    </source>
</evidence>
<organism evidence="11 12">
    <name type="scientific">Necator americanus</name>
    <name type="common">Human hookworm</name>
    <dbReference type="NCBI Taxonomy" id="51031"/>
    <lineage>
        <taxon>Eukaryota</taxon>
        <taxon>Metazoa</taxon>
        <taxon>Ecdysozoa</taxon>
        <taxon>Nematoda</taxon>
        <taxon>Chromadorea</taxon>
        <taxon>Rhabditida</taxon>
        <taxon>Rhabditina</taxon>
        <taxon>Rhabditomorpha</taxon>
        <taxon>Strongyloidea</taxon>
        <taxon>Ancylostomatidae</taxon>
        <taxon>Bunostominae</taxon>
        <taxon>Necator</taxon>
    </lineage>
</organism>
<evidence type="ECO:0000256" key="7">
    <source>
        <dbReference type="ARBA" id="ARBA00022989"/>
    </source>
</evidence>
<evidence type="ECO:0000313" key="12">
    <source>
        <dbReference type="Proteomes" id="UP001303046"/>
    </source>
</evidence>
<evidence type="ECO:0000256" key="8">
    <source>
        <dbReference type="ARBA" id="ARBA00023034"/>
    </source>
</evidence>
<evidence type="ECO:0000256" key="1">
    <source>
        <dbReference type="ARBA" id="ARBA00004323"/>
    </source>
</evidence>
<dbReference type="PANTHER" id="PTHR11214">
    <property type="entry name" value="BETA-1,3-N-ACETYLGLUCOSAMINYLTRANSFERASE"/>
    <property type="match status" value="1"/>
</dbReference>
<dbReference type="InterPro" id="IPR002659">
    <property type="entry name" value="Glyco_trans_31"/>
</dbReference>
<evidence type="ECO:0000256" key="4">
    <source>
        <dbReference type="ARBA" id="ARBA00022679"/>
    </source>
</evidence>
<accession>A0ABR1CUI0</accession>
<protein>
    <recommendedName>
        <fullName evidence="10">Hexosyltransferase</fullName>
        <ecNumber evidence="10">2.4.1.-</ecNumber>
    </recommendedName>
</protein>
<sequence>MVFKTKVQNERLPNQSFYYDILFREANSLNLTSPSIHDESKLVVIVCTALRNAQIRDTIRRTWANPQLSKAVNSRFISVVFLVGTEKVTDVVWKELKTFSDILQVDVQESYANLVYKLLAGYRWIRDNHPSKFVLKMDSDVVILLDRVESIIGDSKSKTLRCYSHKNAIPIRKASNPWYIPESVYPENYLPAYCSGPAYLMTPAALTAILQVAPEEKVFEVEDAFFTGVLANKAGVEVKSHRGFWSAEKLSQPCINNRGTVISYPLHSASPTRLAEGWDHLRYLRCRWPIEHLLLKIFYND</sequence>
<keyword evidence="6" id="KW-0735">Signal-anchor</keyword>
<name>A0ABR1CUI0_NECAM</name>
<reference evidence="11 12" key="1">
    <citation type="submission" date="2023-08" db="EMBL/GenBank/DDBJ databases">
        <title>A Necator americanus chromosomal reference genome.</title>
        <authorList>
            <person name="Ilik V."/>
            <person name="Petrzelkova K.J."/>
            <person name="Pardy F."/>
            <person name="Fuh T."/>
            <person name="Niatou-Singa F.S."/>
            <person name="Gouil Q."/>
            <person name="Baker L."/>
            <person name="Ritchie M.E."/>
            <person name="Jex A.R."/>
            <person name="Gazzola D."/>
            <person name="Li H."/>
            <person name="Toshio Fujiwara R."/>
            <person name="Zhan B."/>
            <person name="Aroian R.V."/>
            <person name="Pafco B."/>
            <person name="Schwarz E.M."/>
        </authorList>
    </citation>
    <scope>NUCLEOTIDE SEQUENCE [LARGE SCALE GENOMIC DNA]</scope>
    <source>
        <strain evidence="11 12">Aroian</strain>
        <tissue evidence="11">Whole animal</tissue>
    </source>
</reference>
<keyword evidence="12" id="KW-1185">Reference proteome</keyword>
<evidence type="ECO:0000256" key="2">
    <source>
        <dbReference type="ARBA" id="ARBA00008661"/>
    </source>
</evidence>
<keyword evidence="8 10" id="KW-0333">Golgi apparatus</keyword>
<keyword evidence="3 10" id="KW-0328">Glycosyltransferase</keyword>
<dbReference type="PANTHER" id="PTHR11214:SF391">
    <property type="entry name" value="BETA-1,3-GALACTOSYLTRANSFERASE BRE-2-RELATED"/>
    <property type="match status" value="1"/>
</dbReference>
<dbReference type="Pfam" id="PF01762">
    <property type="entry name" value="Galactosyl_T"/>
    <property type="match status" value="1"/>
</dbReference>
<keyword evidence="9" id="KW-0472">Membrane</keyword>
<keyword evidence="4" id="KW-0808">Transferase</keyword>
<evidence type="ECO:0000256" key="9">
    <source>
        <dbReference type="ARBA" id="ARBA00023136"/>
    </source>
</evidence>
<evidence type="ECO:0000256" key="10">
    <source>
        <dbReference type="RuleBase" id="RU363063"/>
    </source>
</evidence>